<feature type="compositionally biased region" description="Low complexity" evidence="1">
    <location>
        <begin position="90"/>
        <end position="101"/>
    </location>
</feature>
<feature type="compositionally biased region" description="Low complexity" evidence="1">
    <location>
        <begin position="1151"/>
        <end position="1167"/>
    </location>
</feature>
<feature type="compositionally biased region" description="Basic and acidic residues" evidence="1">
    <location>
        <begin position="558"/>
        <end position="570"/>
    </location>
</feature>
<proteinExistence type="predicted"/>
<feature type="compositionally biased region" description="Pro residues" evidence="1">
    <location>
        <begin position="400"/>
        <end position="427"/>
    </location>
</feature>
<feature type="compositionally biased region" description="Basic residues" evidence="1">
    <location>
        <begin position="236"/>
        <end position="260"/>
    </location>
</feature>
<feature type="compositionally biased region" description="Basic and acidic residues" evidence="1">
    <location>
        <begin position="355"/>
        <end position="364"/>
    </location>
</feature>
<gene>
    <name evidence="2" type="ORF">GBAR_LOCUS27682</name>
</gene>
<organism evidence="2 3">
    <name type="scientific">Geodia barretti</name>
    <name type="common">Barrett's horny sponge</name>
    <dbReference type="NCBI Taxonomy" id="519541"/>
    <lineage>
        <taxon>Eukaryota</taxon>
        <taxon>Metazoa</taxon>
        <taxon>Porifera</taxon>
        <taxon>Demospongiae</taxon>
        <taxon>Heteroscleromorpha</taxon>
        <taxon>Tetractinellida</taxon>
        <taxon>Astrophorina</taxon>
        <taxon>Geodiidae</taxon>
        <taxon>Geodia</taxon>
    </lineage>
</organism>
<evidence type="ECO:0000313" key="3">
    <source>
        <dbReference type="Proteomes" id="UP001174909"/>
    </source>
</evidence>
<dbReference type="AlphaFoldDB" id="A0AA35XGX9"/>
<feature type="compositionally biased region" description="Basic residues" evidence="1">
    <location>
        <begin position="145"/>
        <end position="163"/>
    </location>
</feature>
<feature type="region of interest" description="Disordered" evidence="1">
    <location>
        <begin position="1"/>
        <end position="26"/>
    </location>
</feature>
<feature type="region of interest" description="Disordered" evidence="1">
    <location>
        <begin position="1102"/>
        <end position="1179"/>
    </location>
</feature>
<keyword evidence="3" id="KW-1185">Reference proteome</keyword>
<comment type="caution">
    <text evidence="2">The sequence shown here is derived from an EMBL/GenBank/DDBJ whole genome shotgun (WGS) entry which is preliminary data.</text>
</comment>
<feature type="compositionally biased region" description="Polar residues" evidence="1">
    <location>
        <begin position="695"/>
        <end position="713"/>
    </location>
</feature>
<feature type="compositionally biased region" description="Low complexity" evidence="1">
    <location>
        <begin position="1123"/>
        <end position="1144"/>
    </location>
</feature>
<feature type="compositionally biased region" description="Low complexity" evidence="1">
    <location>
        <begin position="1103"/>
        <end position="1116"/>
    </location>
</feature>
<evidence type="ECO:0000256" key="1">
    <source>
        <dbReference type="SAM" id="MobiDB-lite"/>
    </source>
</evidence>
<feature type="region of interest" description="Disordered" evidence="1">
    <location>
        <begin position="395"/>
        <end position="573"/>
    </location>
</feature>
<feature type="compositionally biased region" description="Basic residues" evidence="1">
    <location>
        <begin position="120"/>
        <end position="135"/>
    </location>
</feature>
<dbReference type="Proteomes" id="UP001174909">
    <property type="component" value="Unassembled WGS sequence"/>
</dbReference>
<feature type="compositionally biased region" description="Polar residues" evidence="1">
    <location>
        <begin position="281"/>
        <end position="292"/>
    </location>
</feature>
<feature type="compositionally biased region" description="Basic and acidic residues" evidence="1">
    <location>
        <begin position="718"/>
        <end position="727"/>
    </location>
</feature>
<feature type="region of interest" description="Disordered" evidence="1">
    <location>
        <begin position="604"/>
        <end position="741"/>
    </location>
</feature>
<name>A0AA35XGX9_GEOBA</name>
<feature type="compositionally biased region" description="Basic and acidic residues" evidence="1">
    <location>
        <begin position="263"/>
        <end position="274"/>
    </location>
</feature>
<feature type="compositionally biased region" description="Basic and acidic residues" evidence="1">
    <location>
        <begin position="681"/>
        <end position="690"/>
    </location>
</feature>
<protein>
    <submittedName>
        <fullName evidence="2">Uncharacterized protein</fullName>
    </submittedName>
</protein>
<sequence>MAAACRDDEDAGDTSGKARAANPRSTLSTAGVQSLLFGHIDLCAVSSSHDVVEKSPGPPLILVISDDDEDSELEVSSNRRPVRCGGGQRSGAARLRSSAGSPIVISSEDEEEEESMSLKRPPHHYHYHSNSHPHLNHIGTGGGAHRSRLQRSRSRSPHRRKQHSVGPGLGQNRVDPIVISSDSDTDFHRSRSHFKSSSRNYNRLFDGPSQHSLHYPPQYARHRPAMTPPHPLPSRYVKHSSKRRHHSSSPHGTKKPRISHHYLFNDRDSLDRRSVPVSPHRQISSSREQYVTSHHRDSRISPRGKGSVMSPTSLSHGSPPHWKTISHLHHRANGSTSHIRVTPPPSSAYASSSKVKTEYRSPEEARYRLPHHTFGSPPDNLPLHVPLVKQEHLVRELSPTPSPPPPRSPPSPHSPMQPPPPPAPCTPPSHVSSHSTDPPSGCIPRKSPLLMTLSLKKKRRRLFTEEDGNRKRELNIKKESEPPVSKVDTERRRKSIGDRTPSHEAITSRRPSSETKRGRSGKSLFSYDSTPEISPVQKKGKRKSSVRLSGGQGSSRQTRLERYFPDDRDITPPLVPDNLFSLGAVGENHRDLVAPAMGRAPHVVLKSPAKPGCGAYVSGGGSAPRHRVAHPLVSYPHPQSPTPRVKREPSSTLESDSEEEDKVKPALPPSYSPLSATSFSSDDRGTKCSRPESLPQLSVASSSCAVHKSQTPSPLLPRGERTDHRDASLSPPSVPPAGQDTAIPAWSETELEMKGENQSVSPDLLGVGMFGVDRTGPCTDSAFPPAPKSSWNYVVVHMDTQRRRRDNTKFVESLEEIVSKGFCIPDAQIGVILKHIQCVSEPFLLLRLHSVLTVDASSRRSVGLSSREVWSLIEDCCLQFPSSGTPSSPPRQSAHVVLVYLVSLLATDAATAATNVGRVALIEQTLSPGAHWRHVRVMVDLLFEQLVRPPPSSALPDLLPLLAVLLSMCASFASRRTGCGDGAMRLARELSSRMSKLSSVQLKTDFLLLIPCHSLREKVVNIHLQKEFPLPTLLSHTPVPSDHVTLELIAGTHFHRCPSRRDGSPQDLAFFLSLLFHLLHSHCSRLLGPAAAGTLSFSHRLQSPSSCSPTTATSTSHPPPSPSCTHTPSTASTSTSYPFSSPSSSHPPPTTSTSTNFSHPHQPSPSSSHPPSPTSTSTALSPIDLARRLEPISKEIRQLFQRLSQDEALLQEMTSPDCWFHLQLLQNMFSCYHITE</sequence>
<feature type="compositionally biased region" description="Basic and acidic residues" evidence="1">
    <location>
        <begin position="462"/>
        <end position="502"/>
    </location>
</feature>
<feature type="region of interest" description="Disordered" evidence="1">
    <location>
        <begin position="48"/>
        <end position="364"/>
    </location>
</feature>
<reference evidence="2" key="1">
    <citation type="submission" date="2023-03" db="EMBL/GenBank/DDBJ databases">
        <authorList>
            <person name="Steffen K."/>
            <person name="Cardenas P."/>
        </authorList>
    </citation>
    <scope>NUCLEOTIDE SEQUENCE</scope>
</reference>
<evidence type="ECO:0000313" key="2">
    <source>
        <dbReference type="EMBL" id="CAI8050397.1"/>
    </source>
</evidence>
<dbReference type="EMBL" id="CASHTH010003863">
    <property type="protein sequence ID" value="CAI8050397.1"/>
    <property type="molecule type" value="Genomic_DNA"/>
</dbReference>
<accession>A0AA35XGX9</accession>